<keyword evidence="1" id="KW-0472">Membrane</keyword>
<accession>A0ABV7QGK9</accession>
<dbReference type="Proteomes" id="UP001595764">
    <property type="component" value="Unassembled WGS sequence"/>
</dbReference>
<evidence type="ECO:0000256" key="1">
    <source>
        <dbReference type="SAM" id="Phobius"/>
    </source>
</evidence>
<comment type="caution">
    <text evidence="2">The sequence shown here is derived from an EMBL/GenBank/DDBJ whole genome shotgun (WGS) entry which is preliminary data.</text>
</comment>
<keyword evidence="1" id="KW-1133">Transmembrane helix</keyword>
<proteinExistence type="predicted"/>
<feature type="transmembrane region" description="Helical" evidence="1">
    <location>
        <begin position="36"/>
        <end position="53"/>
    </location>
</feature>
<evidence type="ECO:0000313" key="3">
    <source>
        <dbReference type="Proteomes" id="UP001595764"/>
    </source>
</evidence>
<organism evidence="2 3">
    <name type="scientific">Amycolatopsis halotolerans</name>
    <dbReference type="NCBI Taxonomy" id="330083"/>
    <lineage>
        <taxon>Bacteria</taxon>
        <taxon>Bacillati</taxon>
        <taxon>Actinomycetota</taxon>
        <taxon>Actinomycetes</taxon>
        <taxon>Pseudonocardiales</taxon>
        <taxon>Pseudonocardiaceae</taxon>
        <taxon>Amycolatopsis</taxon>
    </lineage>
</organism>
<evidence type="ECO:0000313" key="2">
    <source>
        <dbReference type="EMBL" id="MFC3512457.1"/>
    </source>
</evidence>
<feature type="transmembrane region" description="Helical" evidence="1">
    <location>
        <begin position="65"/>
        <end position="88"/>
    </location>
</feature>
<protein>
    <submittedName>
        <fullName evidence="2">Uncharacterized protein</fullName>
    </submittedName>
</protein>
<gene>
    <name evidence="2" type="ORF">ACFORO_19965</name>
</gene>
<sequence length="92" mass="9586">MYWQSALLRQACFSALLISLALAALAVLGLIVRPHWLWAVPIGCAVLSLLLALRLRLATTRGTVAALSAAVLVLVVAAGCLAGLAAHLTQRS</sequence>
<keyword evidence="3" id="KW-1185">Reference proteome</keyword>
<dbReference type="EMBL" id="JBHRWI010000022">
    <property type="protein sequence ID" value="MFC3512457.1"/>
    <property type="molecule type" value="Genomic_DNA"/>
</dbReference>
<keyword evidence="1" id="KW-0812">Transmembrane</keyword>
<dbReference type="RefSeq" id="WP_377871698.1">
    <property type="nucleotide sequence ID" value="NZ_JBHMAY010000032.1"/>
</dbReference>
<name>A0ABV7QGK9_9PSEU</name>
<reference evidence="3" key="1">
    <citation type="journal article" date="2019" name="Int. J. Syst. Evol. Microbiol.">
        <title>The Global Catalogue of Microorganisms (GCM) 10K type strain sequencing project: providing services to taxonomists for standard genome sequencing and annotation.</title>
        <authorList>
            <consortium name="The Broad Institute Genomics Platform"/>
            <consortium name="The Broad Institute Genome Sequencing Center for Infectious Disease"/>
            <person name="Wu L."/>
            <person name="Ma J."/>
        </authorList>
    </citation>
    <scope>NUCLEOTIDE SEQUENCE [LARGE SCALE GENOMIC DNA]</scope>
    <source>
        <strain evidence="3">CGMCC 4.7682</strain>
    </source>
</reference>